<dbReference type="InterPro" id="IPR019734">
    <property type="entry name" value="TPR_rpt"/>
</dbReference>
<dbReference type="InterPro" id="IPR011990">
    <property type="entry name" value="TPR-like_helical_dom_sf"/>
</dbReference>
<sequence length="1152" mass="126171">EAAMILDELIAEANDAAVAGDLEAVLEAKQAAQEVAMDFLGPEHIVTINVTVDLGFFYLKNGMGDPALSTFGDAQQMAAAAFGDDHPVTVDVALQATNVMELSPNPEFIEEAQIRRDDLASLLAESLGPMHPETVHMRIVAAETFVSLGEYEVALDVLSEVCSDVGTAHGEYHRQYTGCLKKMGLLMFDLGQLADAERTFLLISERMGFANPGVNEFTLENLTLLADVYRQQGRYAESQELLAGVAELSVLAGEVESLMVAKSYQGANFNILGELTMAQMVTEDVLDYGYRHWADSPDTAENLYNNQLSLGDIYRRLGKLPDAEALIEGARVGLSSTYGDLVPSSLTATNALGQLYEQIGLYDAAEPLLRQAVAGFEQVFGLEHPDTVASRNNLALLFESQGNFREAEPLYQVSIDTYENLLGPEHPDTIAIKNNLAFLYILMEDFEQSTDMFMDVQASWETSLGADNPSTLAATNNLGRSLHKMGELEVAGELISEALALRQQTLGDEHPDVIRSLIDLGGVQLDAGNIDEARALLGDALEKAEKVLGKLHPYTFDALNLLADVLAAKGNLQAAVDLKELGFQRRSQFLDRMLWTTGENAREGYMRLHRPELNHYLSMVVELNDETSGRRLIDASLQRKGLLLKVTSEIQQIATLSRDPELKALADGLVEARQELASLTLSGPTAETGENHAAFLYELEQRVNELQSQLGRASARYRTSIAEVNTSRLENYLAEGSALIDFLSHEDGENNEILAGIAIKEDGEVFYELLRYADRDSIEEAVLEYRTFIQDDLADDEEILEVGQLAYEVVWAPIVEIIDDIEYVYMIPDGVLNILPFNALVSYDEVYVLETNDLHMLTSARDLLPNEFRLADGEYVILAGPDYDSEDVVSTEEIELAKGKRSTAAQLGLRGAGGGLRGLNFPPLPGAAEEGRIINEQVAKRDQVSSVFFGEIAQEKVLGEMDAAPEILHMATHGFFLEADDNLRKRLLKLQRGADLHVPPPGDNPLLRAGLAFAGINTNAQFLGDIDTNNDGVLTALEVLDLNLSGTKLVVLSACETGLGEIHEGEGVYGLRRSFQEAGVAEVVSSLWEVSDAGTQALMTDFYDRVGGGMPAREALRETQLEMMDSPEWGFPYIWSAFMITGSYESAGFNVN</sequence>
<name>A0A2A5WM00_9GAMM</name>
<dbReference type="SMART" id="SM00028">
    <property type="entry name" value="TPR"/>
    <property type="match status" value="6"/>
</dbReference>
<gene>
    <name evidence="2" type="ORF">CNE99_08395</name>
</gene>
<feature type="non-terminal residue" evidence="2">
    <location>
        <position position="1"/>
    </location>
</feature>
<evidence type="ECO:0000313" key="2">
    <source>
        <dbReference type="EMBL" id="PDH37234.1"/>
    </source>
</evidence>
<feature type="domain" description="CHAT" evidence="1">
    <location>
        <begin position="801"/>
        <end position="1143"/>
    </location>
</feature>
<proteinExistence type="predicted"/>
<organism evidence="2 3">
    <name type="scientific">OM182 bacterium MED-G24</name>
    <dbReference type="NCBI Taxonomy" id="1986255"/>
    <lineage>
        <taxon>Bacteria</taxon>
        <taxon>Pseudomonadati</taxon>
        <taxon>Pseudomonadota</taxon>
        <taxon>Gammaproteobacteria</taxon>
        <taxon>OMG group</taxon>
        <taxon>OM182 clade</taxon>
    </lineage>
</organism>
<dbReference type="InterPro" id="IPR018247">
    <property type="entry name" value="EF_Hand_1_Ca_BS"/>
</dbReference>
<dbReference type="Pfam" id="PF12770">
    <property type="entry name" value="CHAT"/>
    <property type="match status" value="1"/>
</dbReference>
<reference evidence="2 3" key="1">
    <citation type="submission" date="2017-08" db="EMBL/GenBank/DDBJ databases">
        <title>Fine stratification of microbial communities through a metagenomic profile of the photic zone.</title>
        <authorList>
            <person name="Haro-Moreno J.M."/>
            <person name="Lopez-Perez M."/>
            <person name="De La Torre J."/>
            <person name="Picazo A."/>
            <person name="Camacho A."/>
            <person name="Rodriguez-Valera F."/>
        </authorList>
    </citation>
    <scope>NUCLEOTIDE SEQUENCE [LARGE SCALE GENOMIC DNA]</scope>
    <source>
        <strain evidence="2">MED-G24</strain>
    </source>
</reference>
<comment type="caution">
    <text evidence="2">The sequence shown here is derived from an EMBL/GenBank/DDBJ whole genome shotgun (WGS) entry which is preliminary data.</text>
</comment>
<dbReference type="EMBL" id="NTKD01000051">
    <property type="protein sequence ID" value="PDH37234.1"/>
    <property type="molecule type" value="Genomic_DNA"/>
</dbReference>
<dbReference type="Proteomes" id="UP000219327">
    <property type="component" value="Unassembled WGS sequence"/>
</dbReference>
<evidence type="ECO:0000259" key="1">
    <source>
        <dbReference type="Pfam" id="PF12770"/>
    </source>
</evidence>
<protein>
    <recommendedName>
        <fullName evidence="1">CHAT domain-containing protein</fullName>
    </recommendedName>
</protein>
<dbReference type="InterPro" id="IPR053137">
    <property type="entry name" value="NLR-like"/>
</dbReference>
<dbReference type="Gene3D" id="1.25.40.10">
    <property type="entry name" value="Tetratricopeptide repeat domain"/>
    <property type="match status" value="4"/>
</dbReference>
<dbReference type="PROSITE" id="PS00018">
    <property type="entry name" value="EF_HAND_1"/>
    <property type="match status" value="1"/>
</dbReference>
<dbReference type="Pfam" id="PF13374">
    <property type="entry name" value="TPR_10"/>
    <property type="match status" value="1"/>
</dbReference>
<accession>A0A2A5WM00</accession>
<dbReference type="Pfam" id="PF13424">
    <property type="entry name" value="TPR_12"/>
    <property type="match status" value="2"/>
</dbReference>
<dbReference type="PANTHER" id="PTHR46082">
    <property type="entry name" value="ATP/GTP-BINDING PROTEIN-RELATED"/>
    <property type="match status" value="1"/>
</dbReference>
<dbReference type="SUPFAM" id="SSF48452">
    <property type="entry name" value="TPR-like"/>
    <property type="match status" value="3"/>
</dbReference>
<dbReference type="AlphaFoldDB" id="A0A2A5WM00"/>
<dbReference type="InterPro" id="IPR024983">
    <property type="entry name" value="CHAT_dom"/>
</dbReference>
<dbReference type="PANTHER" id="PTHR46082:SF6">
    <property type="entry name" value="AAA+ ATPASE DOMAIN-CONTAINING PROTEIN-RELATED"/>
    <property type="match status" value="1"/>
</dbReference>
<evidence type="ECO:0000313" key="3">
    <source>
        <dbReference type="Proteomes" id="UP000219327"/>
    </source>
</evidence>